<protein>
    <submittedName>
        <fullName evidence="1">Phytoene synthase</fullName>
    </submittedName>
</protein>
<dbReference type="Pfam" id="PF00494">
    <property type="entry name" value="SQS_PSY"/>
    <property type="match status" value="1"/>
</dbReference>
<reference evidence="1 2" key="1">
    <citation type="journal article" date="2011" name="Syst. Appl. Microbiol.">
        <title>Defluviimonas denitrificans gen. nov., sp. nov., and Pararhodobacter aggregans gen. nov., sp. nov., non-phototrophic Rhodobacteraceae from the biofilter of a marine aquaculture.</title>
        <authorList>
            <person name="Foesel B.U."/>
            <person name="Drake H.L."/>
            <person name="Schramm A."/>
        </authorList>
    </citation>
    <scope>NUCLEOTIDE SEQUENCE [LARGE SCALE GENOMIC DNA]</scope>
    <source>
        <strain evidence="1 2">D1-19</strain>
    </source>
</reference>
<organism evidence="1 2">
    <name type="scientific">Pararhodobacter aggregans</name>
    <dbReference type="NCBI Taxonomy" id="404875"/>
    <lineage>
        <taxon>Bacteria</taxon>
        <taxon>Pseudomonadati</taxon>
        <taxon>Pseudomonadota</taxon>
        <taxon>Alphaproteobacteria</taxon>
        <taxon>Rhodobacterales</taxon>
        <taxon>Paracoccaceae</taxon>
        <taxon>Pararhodobacter</taxon>
    </lineage>
</organism>
<dbReference type="AlphaFoldDB" id="A0A2T7UYA2"/>
<comment type="caution">
    <text evidence="1">The sequence shown here is derived from an EMBL/GenBank/DDBJ whole genome shotgun (WGS) entry which is preliminary data.</text>
</comment>
<dbReference type="EMBL" id="QDDR01000001">
    <property type="protein sequence ID" value="PVE49632.1"/>
    <property type="molecule type" value="Genomic_DNA"/>
</dbReference>
<accession>A0A2T7UYA2</accession>
<dbReference type="InterPro" id="IPR008949">
    <property type="entry name" value="Isoprenoid_synthase_dom_sf"/>
</dbReference>
<dbReference type="Proteomes" id="UP000244810">
    <property type="component" value="Unassembled WGS sequence"/>
</dbReference>
<gene>
    <name evidence="1" type="ORF">DDE23_04070</name>
</gene>
<name>A0A2T7UYA2_9RHOB</name>
<sequence>MDRDAINACAALVEKGDPDRFLAAMAAPVAARAALFPLYAFNLELARAPWVTREPMIAQMRLQFWREVVDLEEMKAHEVAQPLQALIRAGLPASPLHAMIDAREAEIGTAQPFDGEAALWAYLDGTGGALMRAAVLALGGPDSAAAGDLGAAQGLANYLLALPALDAAGRRGLPEGAAVAALAQEGLDRIGRASRALRDLPAPVRPALWSAWRTGAVLRRARARPALAQGGGLAEAEILRRAGLIWHRLRGF</sequence>
<dbReference type="RefSeq" id="WP_107750240.1">
    <property type="nucleotide sequence ID" value="NZ_QDDR01000001.1"/>
</dbReference>
<keyword evidence="2" id="KW-1185">Reference proteome</keyword>
<evidence type="ECO:0000313" key="2">
    <source>
        <dbReference type="Proteomes" id="UP000244810"/>
    </source>
</evidence>
<proteinExistence type="predicted"/>
<evidence type="ECO:0000313" key="1">
    <source>
        <dbReference type="EMBL" id="PVE49632.1"/>
    </source>
</evidence>
<dbReference type="InterPro" id="IPR002060">
    <property type="entry name" value="Squ/phyt_synthse"/>
</dbReference>
<dbReference type="Gene3D" id="1.10.600.10">
    <property type="entry name" value="Farnesyl Diphosphate Synthase"/>
    <property type="match status" value="1"/>
</dbReference>
<dbReference type="OrthoDB" id="9814909at2"/>
<dbReference type="SUPFAM" id="SSF48576">
    <property type="entry name" value="Terpenoid synthases"/>
    <property type="match status" value="1"/>
</dbReference>